<dbReference type="InterPro" id="IPR010093">
    <property type="entry name" value="SinI_DNA-bd"/>
</dbReference>
<dbReference type="RefSeq" id="WP_344625116.1">
    <property type="nucleotide sequence ID" value="NZ_BAAALD010000039.1"/>
</dbReference>
<evidence type="ECO:0000313" key="4">
    <source>
        <dbReference type="Proteomes" id="UP001499987"/>
    </source>
</evidence>
<feature type="region of interest" description="Disordered" evidence="1">
    <location>
        <begin position="1"/>
        <end position="21"/>
    </location>
</feature>
<feature type="region of interest" description="Disordered" evidence="1">
    <location>
        <begin position="85"/>
        <end position="104"/>
    </location>
</feature>
<comment type="caution">
    <text evidence="3">The sequence shown here is derived from an EMBL/GenBank/DDBJ whole genome shotgun (WGS) entry which is preliminary data.</text>
</comment>
<dbReference type="Proteomes" id="UP001499987">
    <property type="component" value="Unassembled WGS sequence"/>
</dbReference>
<feature type="domain" description="Helix-turn-helix" evidence="2">
    <location>
        <begin position="24"/>
        <end position="75"/>
    </location>
</feature>
<sequence>MDTTVPPNTDPTPAPSALTDPTDYLTVPQVAFALRLSQETVWRMARSGHLTSYRVGNGRGQVRISRDAFRAYLAATGLPAGLSAVAAAAPSSSRERSPWTKTGR</sequence>
<name>A0ABN1TLT2_9ACTN</name>
<accession>A0ABN1TLT2</accession>
<dbReference type="InterPro" id="IPR041657">
    <property type="entry name" value="HTH_17"/>
</dbReference>
<dbReference type="Pfam" id="PF12728">
    <property type="entry name" value="HTH_17"/>
    <property type="match status" value="1"/>
</dbReference>
<dbReference type="SUPFAM" id="SSF46955">
    <property type="entry name" value="Putative DNA-binding domain"/>
    <property type="match status" value="1"/>
</dbReference>
<keyword evidence="4" id="KW-1185">Reference proteome</keyword>
<evidence type="ECO:0000313" key="3">
    <source>
        <dbReference type="EMBL" id="GAA1093154.1"/>
    </source>
</evidence>
<proteinExistence type="predicted"/>
<gene>
    <name evidence="3" type="ORF">GCM10009663_41050</name>
</gene>
<dbReference type="InterPro" id="IPR009061">
    <property type="entry name" value="DNA-bd_dom_put_sf"/>
</dbReference>
<organism evidence="3 4">
    <name type="scientific">Kitasatospora arboriphila</name>
    <dbReference type="NCBI Taxonomy" id="258052"/>
    <lineage>
        <taxon>Bacteria</taxon>
        <taxon>Bacillati</taxon>
        <taxon>Actinomycetota</taxon>
        <taxon>Actinomycetes</taxon>
        <taxon>Kitasatosporales</taxon>
        <taxon>Streptomycetaceae</taxon>
        <taxon>Kitasatospora</taxon>
    </lineage>
</organism>
<dbReference type="NCBIfam" id="TIGR01764">
    <property type="entry name" value="excise"/>
    <property type="match status" value="1"/>
</dbReference>
<reference evidence="3 4" key="1">
    <citation type="journal article" date="2019" name="Int. J. Syst. Evol. Microbiol.">
        <title>The Global Catalogue of Microorganisms (GCM) 10K type strain sequencing project: providing services to taxonomists for standard genome sequencing and annotation.</title>
        <authorList>
            <consortium name="The Broad Institute Genomics Platform"/>
            <consortium name="The Broad Institute Genome Sequencing Center for Infectious Disease"/>
            <person name="Wu L."/>
            <person name="Ma J."/>
        </authorList>
    </citation>
    <scope>NUCLEOTIDE SEQUENCE [LARGE SCALE GENOMIC DNA]</scope>
    <source>
        <strain evidence="3 4">JCM 13002</strain>
    </source>
</reference>
<evidence type="ECO:0000256" key="1">
    <source>
        <dbReference type="SAM" id="MobiDB-lite"/>
    </source>
</evidence>
<dbReference type="EMBL" id="BAAALD010000039">
    <property type="protein sequence ID" value="GAA1093154.1"/>
    <property type="molecule type" value="Genomic_DNA"/>
</dbReference>
<evidence type="ECO:0000259" key="2">
    <source>
        <dbReference type="Pfam" id="PF12728"/>
    </source>
</evidence>
<protein>
    <recommendedName>
        <fullName evidence="2">Helix-turn-helix domain-containing protein</fullName>
    </recommendedName>
</protein>